<dbReference type="Proteomes" id="UP000294739">
    <property type="component" value="Unassembled WGS sequence"/>
</dbReference>
<dbReference type="EMBL" id="SMKZ01000030">
    <property type="protein sequence ID" value="TDE07457.1"/>
    <property type="molecule type" value="Genomic_DNA"/>
</dbReference>
<dbReference type="RefSeq" id="WP_131897654.1">
    <property type="nucleotide sequence ID" value="NZ_SMKZ01000030.1"/>
</dbReference>
<dbReference type="Gene3D" id="3.40.190.150">
    <property type="entry name" value="Bordetella uptake gene, domain 1"/>
    <property type="match status" value="1"/>
</dbReference>
<dbReference type="InParanoid" id="A0A4R5D4Q0"/>
<dbReference type="InterPro" id="IPR005064">
    <property type="entry name" value="BUG"/>
</dbReference>
<comment type="caution">
    <text evidence="2">The sequence shown here is derived from an EMBL/GenBank/DDBJ whole genome shotgun (WGS) entry which is preliminary data.</text>
</comment>
<evidence type="ECO:0000313" key="2">
    <source>
        <dbReference type="EMBL" id="TDE07457.1"/>
    </source>
</evidence>
<reference evidence="2 3" key="1">
    <citation type="submission" date="2019-03" db="EMBL/GenBank/DDBJ databases">
        <title>Draft genome sequences of novel Actinobacteria.</title>
        <authorList>
            <person name="Sahin N."/>
            <person name="Ay H."/>
            <person name="Saygin H."/>
        </authorList>
    </citation>
    <scope>NUCLEOTIDE SEQUENCE [LARGE SCALE GENOMIC DNA]</scope>
    <source>
        <strain evidence="2 3">5K138</strain>
    </source>
</reference>
<dbReference type="InterPro" id="IPR042100">
    <property type="entry name" value="Bug_dom1"/>
</dbReference>
<sequence>MGHQTGGSTKNKVRQIWLPLTAVALAAAACGNDAQGADGGDGECYSPGDRIELIVPFGEGGGTDTTARLAAPFLADLMDLDIQVVNIPGGGSILGANRYVNQTEPDGQSWLMTSASTQVPVIVNQEGVEFAFDDLTPIAGFPLGGVIYARSDNDIIGEAADLTGERQSEQYTYAGQPAAGGELRILLIFEMFEADVNTVLGYDGRGPARVAWEQGESDLGYDTAPAYIASVEPLVEDGDAQALMSFGSVEGGELVRDPQFPDLPSPLEVYEEVYGEPPSGEVVDAYVTMAVATISLNKALTMHADAPQNCKDELAAAWQELSQDEEFLAAAEAELGGYDILLGEDAQTAWDDMGEVESSSIDWLLQWVEDTYDVRLDEEGAEG</sequence>
<proteinExistence type="inferred from homology"/>
<dbReference type="PANTHER" id="PTHR42928:SF3">
    <property type="entry name" value="UPF0065 PROTEIN YFLP"/>
    <property type="match status" value="1"/>
</dbReference>
<dbReference type="Gene3D" id="3.40.190.10">
    <property type="entry name" value="Periplasmic binding protein-like II"/>
    <property type="match status" value="1"/>
</dbReference>
<name>A0A4R5D4Q0_9ACTN</name>
<accession>A0A4R5D4Q0</accession>
<keyword evidence="3" id="KW-1185">Reference proteome</keyword>
<dbReference type="PANTHER" id="PTHR42928">
    <property type="entry name" value="TRICARBOXYLATE-BINDING PROTEIN"/>
    <property type="match status" value="1"/>
</dbReference>
<organism evidence="2 3">
    <name type="scientific">Jiangella asiatica</name>
    <dbReference type="NCBI Taxonomy" id="2530372"/>
    <lineage>
        <taxon>Bacteria</taxon>
        <taxon>Bacillati</taxon>
        <taxon>Actinomycetota</taxon>
        <taxon>Actinomycetes</taxon>
        <taxon>Jiangellales</taxon>
        <taxon>Jiangellaceae</taxon>
        <taxon>Jiangella</taxon>
    </lineage>
</organism>
<protein>
    <recommendedName>
        <fullName evidence="4">Tripartite tricarboxylate transporter substrate binding protein</fullName>
    </recommendedName>
</protein>
<evidence type="ECO:0000256" key="1">
    <source>
        <dbReference type="ARBA" id="ARBA00006987"/>
    </source>
</evidence>
<dbReference type="OrthoDB" id="8627412at2"/>
<gene>
    <name evidence="2" type="ORF">E1269_19680</name>
</gene>
<dbReference type="AlphaFoldDB" id="A0A4R5D4Q0"/>
<comment type="similarity">
    <text evidence="1">Belongs to the UPF0065 (bug) family.</text>
</comment>
<evidence type="ECO:0000313" key="3">
    <source>
        <dbReference type="Proteomes" id="UP000294739"/>
    </source>
</evidence>
<evidence type="ECO:0008006" key="4">
    <source>
        <dbReference type="Google" id="ProtNLM"/>
    </source>
</evidence>